<dbReference type="Proteomes" id="UP001285441">
    <property type="component" value="Unassembled WGS sequence"/>
</dbReference>
<reference evidence="1" key="2">
    <citation type="submission" date="2023-06" db="EMBL/GenBank/DDBJ databases">
        <authorList>
            <consortium name="Lawrence Berkeley National Laboratory"/>
            <person name="Haridas S."/>
            <person name="Hensen N."/>
            <person name="Bonometti L."/>
            <person name="Westerberg I."/>
            <person name="Brannstrom I.O."/>
            <person name="Guillou S."/>
            <person name="Cros-Aarteil S."/>
            <person name="Calhoun S."/>
            <person name="Kuo A."/>
            <person name="Mondo S."/>
            <person name="Pangilinan J."/>
            <person name="Riley R."/>
            <person name="LaButti K."/>
            <person name="Andreopoulos B."/>
            <person name="Lipzen A."/>
            <person name="Chen C."/>
            <person name="Yanf M."/>
            <person name="Daum C."/>
            <person name="Ng V."/>
            <person name="Clum A."/>
            <person name="Steindorff A."/>
            <person name="Ohm R."/>
            <person name="Martin F."/>
            <person name="Silar P."/>
            <person name="Natvig D."/>
            <person name="Lalanne C."/>
            <person name="Gautier V."/>
            <person name="Ament-velasquez S.L."/>
            <person name="Kruys A."/>
            <person name="Hutchinson M.I."/>
            <person name="Powell A.J."/>
            <person name="Barry K."/>
            <person name="Miller A.N."/>
            <person name="Grigoriev I.V."/>
            <person name="Debuchy R."/>
            <person name="Gladieux P."/>
            <person name="Thoren M.H."/>
            <person name="Johannesson H."/>
        </authorList>
    </citation>
    <scope>NUCLEOTIDE SEQUENCE</scope>
    <source>
        <strain evidence="1">CBS 232.78</strain>
    </source>
</reference>
<accession>A0AAE0TZE7</accession>
<sequence length="459" mass="50937">MGNILKFLCCGGKADEGAALATRPRPDFDPNAELGDEKTSILKLPAAGSFKIVVSEDANRQRYAGQPPSYDLSATALLFLLLGRALDVDMEFFFMSRSNTESHQLTNAERKKAEALDMLWYTQNWSEAKALVETNTILQNMGLVEWINANSPAEEEIQRTGPGAEGGWMASQRTGGYRQPQAGAQAVNSQGATTTETAKERFTRLLNHVRDLKVPLWQGFDQRDITLARLQKEHKSAVQKSKKQPKSLNNVRFTFEREIGRYRRLMAGNEAVPTTVLLLTGSPLQPTEADNIIKFQENNSIKKDRGGNADGVRGQGSQFCIQTMAWTEHMDEEGKDCLRRIDDAFKGDDDINDLTEVNDTLLLRKGPAAKLLLKVLNSHNKAVDSMQLKKQEDMYGRTELVRPNEHLTMPTFKEVAKILGQDDDDSDEGEEDGMVQERVQGAALVVDGGVFGNDSKATV</sequence>
<dbReference type="EMBL" id="JAULSW010000004">
    <property type="protein sequence ID" value="KAK3385191.1"/>
    <property type="molecule type" value="Genomic_DNA"/>
</dbReference>
<reference evidence="1" key="1">
    <citation type="journal article" date="2023" name="Mol. Phylogenet. Evol.">
        <title>Genome-scale phylogeny and comparative genomics of the fungal order Sordariales.</title>
        <authorList>
            <person name="Hensen N."/>
            <person name="Bonometti L."/>
            <person name="Westerberg I."/>
            <person name="Brannstrom I.O."/>
            <person name="Guillou S."/>
            <person name="Cros-Aarteil S."/>
            <person name="Calhoun S."/>
            <person name="Haridas S."/>
            <person name="Kuo A."/>
            <person name="Mondo S."/>
            <person name="Pangilinan J."/>
            <person name="Riley R."/>
            <person name="LaButti K."/>
            <person name="Andreopoulos B."/>
            <person name="Lipzen A."/>
            <person name="Chen C."/>
            <person name="Yan M."/>
            <person name="Daum C."/>
            <person name="Ng V."/>
            <person name="Clum A."/>
            <person name="Steindorff A."/>
            <person name="Ohm R.A."/>
            <person name="Martin F."/>
            <person name="Silar P."/>
            <person name="Natvig D.O."/>
            <person name="Lalanne C."/>
            <person name="Gautier V."/>
            <person name="Ament-Velasquez S.L."/>
            <person name="Kruys A."/>
            <person name="Hutchinson M.I."/>
            <person name="Powell A.J."/>
            <person name="Barry K."/>
            <person name="Miller A.N."/>
            <person name="Grigoriev I.V."/>
            <person name="Debuchy R."/>
            <person name="Gladieux P."/>
            <person name="Hiltunen Thoren M."/>
            <person name="Johannesson H."/>
        </authorList>
    </citation>
    <scope>NUCLEOTIDE SEQUENCE</scope>
    <source>
        <strain evidence="1">CBS 232.78</strain>
    </source>
</reference>
<keyword evidence="2" id="KW-1185">Reference proteome</keyword>
<organism evidence="1 2">
    <name type="scientific">Podospora didyma</name>
    <dbReference type="NCBI Taxonomy" id="330526"/>
    <lineage>
        <taxon>Eukaryota</taxon>
        <taxon>Fungi</taxon>
        <taxon>Dikarya</taxon>
        <taxon>Ascomycota</taxon>
        <taxon>Pezizomycotina</taxon>
        <taxon>Sordariomycetes</taxon>
        <taxon>Sordariomycetidae</taxon>
        <taxon>Sordariales</taxon>
        <taxon>Podosporaceae</taxon>
        <taxon>Podospora</taxon>
    </lineage>
</organism>
<evidence type="ECO:0000313" key="2">
    <source>
        <dbReference type="Proteomes" id="UP001285441"/>
    </source>
</evidence>
<protein>
    <submittedName>
        <fullName evidence="1">Uncharacterized protein</fullName>
    </submittedName>
</protein>
<dbReference type="AlphaFoldDB" id="A0AAE0TZE7"/>
<name>A0AAE0TZE7_9PEZI</name>
<comment type="caution">
    <text evidence="1">The sequence shown here is derived from an EMBL/GenBank/DDBJ whole genome shotgun (WGS) entry which is preliminary data.</text>
</comment>
<proteinExistence type="predicted"/>
<gene>
    <name evidence="1" type="ORF">B0H63DRAFT_522534</name>
</gene>
<evidence type="ECO:0000313" key="1">
    <source>
        <dbReference type="EMBL" id="KAK3385191.1"/>
    </source>
</evidence>